<evidence type="ECO:0000313" key="3">
    <source>
        <dbReference type="Proteomes" id="UP000076532"/>
    </source>
</evidence>
<accession>A0A165X6T6</accession>
<dbReference type="EMBL" id="KV417726">
    <property type="protein sequence ID" value="KZP08262.1"/>
    <property type="molecule type" value="Genomic_DNA"/>
</dbReference>
<protein>
    <submittedName>
        <fullName evidence="2">Uncharacterized protein</fullName>
    </submittedName>
</protein>
<proteinExistence type="predicted"/>
<dbReference type="OrthoDB" id="3034033at2759"/>
<evidence type="ECO:0000256" key="1">
    <source>
        <dbReference type="SAM" id="MobiDB-lite"/>
    </source>
</evidence>
<dbReference type="Proteomes" id="UP000076532">
    <property type="component" value="Unassembled WGS sequence"/>
</dbReference>
<keyword evidence="3" id="KW-1185">Reference proteome</keyword>
<dbReference type="AlphaFoldDB" id="A0A165X6T6"/>
<reference evidence="2 3" key="1">
    <citation type="journal article" date="2016" name="Mol. Biol. Evol.">
        <title>Comparative Genomics of Early-Diverging Mushroom-Forming Fungi Provides Insights into the Origins of Lignocellulose Decay Capabilities.</title>
        <authorList>
            <person name="Nagy L.G."/>
            <person name="Riley R."/>
            <person name="Tritt A."/>
            <person name="Adam C."/>
            <person name="Daum C."/>
            <person name="Floudas D."/>
            <person name="Sun H."/>
            <person name="Yadav J.S."/>
            <person name="Pangilinan J."/>
            <person name="Larsson K.H."/>
            <person name="Matsuura K."/>
            <person name="Barry K."/>
            <person name="Labutti K."/>
            <person name="Kuo R."/>
            <person name="Ohm R.A."/>
            <person name="Bhattacharya S.S."/>
            <person name="Shirouzu T."/>
            <person name="Yoshinaga Y."/>
            <person name="Martin F.M."/>
            <person name="Grigoriev I.V."/>
            <person name="Hibbett D.S."/>
        </authorList>
    </citation>
    <scope>NUCLEOTIDE SEQUENCE [LARGE SCALE GENOMIC DNA]</scope>
    <source>
        <strain evidence="2 3">CBS 109695</strain>
    </source>
</reference>
<organism evidence="2 3">
    <name type="scientific">Athelia psychrophila</name>
    <dbReference type="NCBI Taxonomy" id="1759441"/>
    <lineage>
        <taxon>Eukaryota</taxon>
        <taxon>Fungi</taxon>
        <taxon>Dikarya</taxon>
        <taxon>Basidiomycota</taxon>
        <taxon>Agaricomycotina</taxon>
        <taxon>Agaricomycetes</taxon>
        <taxon>Agaricomycetidae</taxon>
        <taxon>Atheliales</taxon>
        <taxon>Atheliaceae</taxon>
        <taxon>Athelia</taxon>
    </lineage>
</organism>
<name>A0A165X6T6_9AGAM</name>
<gene>
    <name evidence="2" type="ORF">FIBSPDRAFT_874734</name>
</gene>
<feature type="region of interest" description="Disordered" evidence="1">
    <location>
        <begin position="144"/>
        <end position="163"/>
    </location>
</feature>
<evidence type="ECO:0000313" key="2">
    <source>
        <dbReference type="EMBL" id="KZP08262.1"/>
    </source>
</evidence>
<feature type="compositionally biased region" description="Low complexity" evidence="1">
    <location>
        <begin position="150"/>
        <end position="163"/>
    </location>
</feature>
<feature type="non-terminal residue" evidence="2">
    <location>
        <position position="163"/>
    </location>
</feature>
<feature type="non-terminal residue" evidence="2">
    <location>
        <position position="1"/>
    </location>
</feature>
<sequence length="163" mass="17610">YSRPATDLTTMFQRIHAANAFYARVARQMRADFSHRRAHSAYRARAVRLGLKVNTKRAAALAGMHVSKIPLPVLDTTPSPAAARLVIRIPPFHTRPLSVPHIAVNGNAIALVGASAHGRMQSGHGYYPYGNDWGVPGAPLLKTKELPALSPSHEQSSSSSRSS</sequence>